<dbReference type="EMBL" id="BJHW01000001">
    <property type="protein sequence ID" value="GDY55130.1"/>
    <property type="molecule type" value="Genomic_DNA"/>
</dbReference>
<keyword evidence="3" id="KW-1185">Reference proteome</keyword>
<reference evidence="2 3" key="1">
    <citation type="journal article" date="2020" name="Int. J. Syst. Evol. Microbiol.">
        <title>Reclassification of Streptomyces castelarensis and Streptomyces sporoclivatus as later heterotypic synonyms of Streptomyces antimycoticus.</title>
        <authorList>
            <person name="Komaki H."/>
            <person name="Tamura T."/>
        </authorList>
    </citation>
    <scope>NUCLEOTIDE SEQUENCE [LARGE SCALE GENOMIC DNA]</scope>
    <source>
        <strain evidence="2 3">NBRC 13459</strain>
    </source>
</reference>
<feature type="region of interest" description="Disordered" evidence="1">
    <location>
        <begin position="1"/>
        <end position="43"/>
    </location>
</feature>
<evidence type="ECO:0000313" key="3">
    <source>
        <dbReference type="Proteomes" id="UP000301309"/>
    </source>
</evidence>
<dbReference type="Proteomes" id="UP000301309">
    <property type="component" value="Unassembled WGS sequence"/>
</dbReference>
<accession>A0A4D4L7Z0</accession>
<sequence>MADTGPLARDSHSSDADGMDELTRNRTTPSDVPPHLEREPTPVEGCAGCAELANVRVRARAVGDMTTVTDCNVLMKRHPEGHQ</sequence>
<evidence type="ECO:0000256" key="1">
    <source>
        <dbReference type="SAM" id="MobiDB-lite"/>
    </source>
</evidence>
<gene>
    <name evidence="2" type="ORF">SVIO_057530</name>
</gene>
<organism evidence="2 3">
    <name type="scientific">Streptomyces violaceusniger</name>
    <dbReference type="NCBI Taxonomy" id="68280"/>
    <lineage>
        <taxon>Bacteria</taxon>
        <taxon>Bacillati</taxon>
        <taxon>Actinomycetota</taxon>
        <taxon>Actinomycetes</taxon>
        <taxon>Kitasatosporales</taxon>
        <taxon>Streptomycetaceae</taxon>
        <taxon>Streptomyces</taxon>
        <taxon>Streptomyces violaceusniger group</taxon>
    </lineage>
</organism>
<dbReference type="AlphaFoldDB" id="A0A4D4L7Z0"/>
<protein>
    <submittedName>
        <fullName evidence="2">Uncharacterized protein</fullName>
    </submittedName>
</protein>
<proteinExistence type="predicted"/>
<name>A0A4D4L7Z0_STRVO</name>
<comment type="caution">
    <text evidence="2">The sequence shown here is derived from an EMBL/GenBank/DDBJ whole genome shotgun (WGS) entry which is preliminary data.</text>
</comment>
<evidence type="ECO:0000313" key="2">
    <source>
        <dbReference type="EMBL" id="GDY55130.1"/>
    </source>
</evidence>